<proteinExistence type="predicted"/>
<dbReference type="InterPro" id="IPR005097">
    <property type="entry name" value="Sacchrp_dh_NADP-bd"/>
</dbReference>
<dbReference type="Pfam" id="PF13761">
    <property type="entry name" value="DUF4166"/>
    <property type="match status" value="1"/>
</dbReference>
<dbReference type="RefSeq" id="WP_034841347.1">
    <property type="nucleotide sequence ID" value="NZ_JANX01000250.1"/>
</dbReference>
<dbReference type="Pfam" id="PF03435">
    <property type="entry name" value="Sacchrp_dh_NADP"/>
    <property type="match status" value="1"/>
</dbReference>
<dbReference type="EMBL" id="JANX01000250">
    <property type="protein sequence ID" value="KGM32893.1"/>
    <property type="molecule type" value="Genomic_DNA"/>
</dbReference>
<dbReference type="InterPro" id="IPR025311">
    <property type="entry name" value="DUF4166"/>
</dbReference>
<organism evidence="3 4">
    <name type="scientific">Inquilinus limosus MP06</name>
    <dbReference type="NCBI Taxonomy" id="1398085"/>
    <lineage>
        <taxon>Bacteria</taxon>
        <taxon>Pseudomonadati</taxon>
        <taxon>Pseudomonadota</taxon>
        <taxon>Alphaproteobacteria</taxon>
        <taxon>Rhodospirillales</taxon>
        <taxon>Rhodospirillaceae</taxon>
        <taxon>Inquilinus</taxon>
    </lineage>
</organism>
<dbReference type="PANTHER" id="PTHR43796">
    <property type="entry name" value="CARBOXYNORSPERMIDINE SYNTHASE"/>
    <property type="match status" value="1"/>
</dbReference>
<dbReference type="OrthoDB" id="528778at2"/>
<evidence type="ECO:0000313" key="3">
    <source>
        <dbReference type="EMBL" id="KGM32893.1"/>
    </source>
</evidence>
<accession>A0A0A0D529</accession>
<evidence type="ECO:0000313" key="4">
    <source>
        <dbReference type="Proteomes" id="UP000029995"/>
    </source>
</evidence>
<gene>
    <name evidence="3" type="ORF">P409_18825</name>
</gene>
<dbReference type="Gene3D" id="3.40.50.720">
    <property type="entry name" value="NAD(P)-binding Rossmann-like Domain"/>
    <property type="match status" value="1"/>
</dbReference>
<feature type="domain" description="DUF4166" evidence="2">
    <location>
        <begin position="400"/>
        <end position="559"/>
    </location>
</feature>
<evidence type="ECO:0000259" key="2">
    <source>
        <dbReference type="Pfam" id="PF13761"/>
    </source>
</evidence>
<dbReference type="AlphaFoldDB" id="A0A0A0D529"/>
<comment type="caution">
    <text evidence="3">The sequence shown here is derived from an EMBL/GenBank/DDBJ whole genome shotgun (WGS) entry which is preliminary data.</text>
</comment>
<sequence length="563" mass="60311">MTDGRLRVLILGGYGTFGGRLARLLAPEPGLTLLIAGRSQAKAEAFCRALDGAAEAVPLAFDRDAADAARIAAVGAAIVVDATGPFQAYGDAPYRVVEACIAAGADYLDLADGADFVEGIGRFDEAARRRGVAVLSGVSSFPVLTAAVVRHLARGLDRVDSIEGGIAPSPYAGVGLNVIRAIASYAGQEVRLTRGGAPATGRALVETRYWTVAPPGRLPLRRTRFSLVDVPDLRLLPALWPGLREIWIGAGPVPAVLHRGLNALARLVRIGLISTLRPLAPLFHTAINRLRRGEHRGGMIVIVHGRDADGQPVERSWHMLAEGDDGPLIPSMAAAAVILLRLRDLRPAPGARAATEALELADYQPLFAGRAIVHGRREVTAETARQPLYHRMLGTAWAGLPEPVRAMHDLSGDKRVAGRAEVERGTGLTARLVAALIGFPSAGHDVPVAVTFRVRDGVETWQRRFSGRSFSSTQQAGRGRSEGLLEERFGPVRVGLALVLDGDRLRLVVRCWSLLGLPMPLALAPGGEAWETAAEGRFRFHVEIRHPWAGLIVRYRGWLEPEG</sequence>
<protein>
    <submittedName>
        <fullName evidence="3">Saccharopine dehydrogenase</fullName>
    </submittedName>
</protein>
<dbReference type="InterPro" id="IPR036291">
    <property type="entry name" value="NAD(P)-bd_dom_sf"/>
</dbReference>
<name>A0A0A0D529_9PROT</name>
<reference evidence="3 4" key="1">
    <citation type="submission" date="2014-01" db="EMBL/GenBank/DDBJ databases">
        <title>Genome sequence determination for a cystic fibrosis isolate, Inquilinus limosus.</title>
        <authorList>
            <person name="Pino M."/>
            <person name="Di Conza J."/>
            <person name="Gutkind G."/>
        </authorList>
    </citation>
    <scope>NUCLEOTIDE SEQUENCE [LARGE SCALE GENOMIC DNA]</scope>
    <source>
        <strain evidence="3 4">MP06</strain>
    </source>
</reference>
<evidence type="ECO:0000259" key="1">
    <source>
        <dbReference type="Pfam" id="PF03435"/>
    </source>
</evidence>
<dbReference type="Proteomes" id="UP000029995">
    <property type="component" value="Unassembled WGS sequence"/>
</dbReference>
<feature type="domain" description="Saccharopine dehydrogenase NADP binding" evidence="1">
    <location>
        <begin position="8"/>
        <end position="111"/>
    </location>
</feature>
<dbReference type="PANTHER" id="PTHR43796:SF2">
    <property type="entry name" value="CARBOXYNORSPERMIDINE SYNTHASE"/>
    <property type="match status" value="1"/>
</dbReference>
<dbReference type="SUPFAM" id="SSF51735">
    <property type="entry name" value="NAD(P)-binding Rossmann-fold domains"/>
    <property type="match status" value="1"/>
</dbReference>